<evidence type="ECO:0000259" key="1">
    <source>
        <dbReference type="SMART" id="SM01321"/>
    </source>
</evidence>
<dbReference type="InterPro" id="IPR002686">
    <property type="entry name" value="Transposase_17"/>
</dbReference>
<feature type="domain" description="Transposase IS200-like" evidence="1">
    <location>
        <begin position="9"/>
        <end position="137"/>
    </location>
</feature>
<organism evidence="2 3">
    <name type="scientific">Trichormus variabilis NIES-23</name>
    <dbReference type="NCBI Taxonomy" id="1973479"/>
    <lineage>
        <taxon>Bacteria</taxon>
        <taxon>Bacillati</taxon>
        <taxon>Cyanobacteriota</taxon>
        <taxon>Cyanophyceae</taxon>
        <taxon>Nostocales</taxon>
        <taxon>Nostocaceae</taxon>
        <taxon>Trichormus</taxon>
    </lineage>
</organism>
<dbReference type="EMBL" id="AP018216">
    <property type="protein sequence ID" value="BAY71990.1"/>
    <property type="molecule type" value="Genomic_DNA"/>
</dbReference>
<dbReference type="GO" id="GO:0006313">
    <property type="term" value="P:DNA transposition"/>
    <property type="evidence" value="ECO:0007669"/>
    <property type="project" value="InterPro"/>
</dbReference>
<proteinExistence type="predicted"/>
<accession>A0A1Z4KSK4</accession>
<evidence type="ECO:0000313" key="2">
    <source>
        <dbReference type="EMBL" id="BAY71990.1"/>
    </source>
</evidence>
<gene>
    <name evidence="2" type="ORF">NIES23_48140</name>
</gene>
<dbReference type="InterPro" id="IPR052715">
    <property type="entry name" value="RAYT_transposase"/>
</dbReference>
<dbReference type="NCBIfam" id="NF047646">
    <property type="entry name" value="REP_Tyr_transpos"/>
    <property type="match status" value="1"/>
</dbReference>
<dbReference type="Proteomes" id="UP000217507">
    <property type="component" value="Chromosome"/>
</dbReference>
<dbReference type="AlphaFoldDB" id="A0A1Z4KSK4"/>
<dbReference type="GO" id="GO:0043565">
    <property type="term" value="F:sequence-specific DNA binding"/>
    <property type="evidence" value="ECO:0007669"/>
    <property type="project" value="TreeGrafter"/>
</dbReference>
<dbReference type="PANTHER" id="PTHR36966:SF1">
    <property type="entry name" value="REP-ASSOCIATED TYROSINE TRANSPOSASE"/>
    <property type="match status" value="1"/>
</dbReference>
<dbReference type="GO" id="GO:0004803">
    <property type="term" value="F:transposase activity"/>
    <property type="evidence" value="ECO:0007669"/>
    <property type="project" value="InterPro"/>
</dbReference>
<sequence length="191" mass="22836">MPEYRRAYLPGGTFFLTLVTYERYPIFSNIENISHLRSALAKVRSEMPFEIEGAVVLPDHIHFLWTLPTDDKNYSQRIGRLKVLFTRSIDSKTILPKNLSNSRRKHRESNVWQRRFWEHNIRDEADFEKHLNYIHYNPVKHGLVSCPHLWDYSSFHKFVRRGIYCSNWYCSCSGERIQIPDFDKNLEKIGE</sequence>
<dbReference type="InterPro" id="IPR036515">
    <property type="entry name" value="Transposase_17_sf"/>
</dbReference>
<dbReference type="Gene3D" id="3.30.70.1290">
    <property type="entry name" value="Transposase IS200-like"/>
    <property type="match status" value="1"/>
</dbReference>
<dbReference type="SMART" id="SM01321">
    <property type="entry name" value="Y1_Tnp"/>
    <property type="match status" value="1"/>
</dbReference>
<dbReference type="Pfam" id="PF01797">
    <property type="entry name" value="Y1_Tnp"/>
    <property type="match status" value="1"/>
</dbReference>
<dbReference type="SUPFAM" id="SSF143422">
    <property type="entry name" value="Transposase IS200-like"/>
    <property type="match status" value="1"/>
</dbReference>
<name>A0A1Z4KSK4_ANAVA</name>
<dbReference type="PANTHER" id="PTHR36966">
    <property type="entry name" value="REP-ASSOCIATED TYROSINE TRANSPOSASE"/>
    <property type="match status" value="1"/>
</dbReference>
<reference evidence="2 3" key="1">
    <citation type="submission" date="2017-06" db="EMBL/GenBank/DDBJ databases">
        <title>Genome sequencing of cyanobaciteial culture collection at National Institute for Environmental Studies (NIES).</title>
        <authorList>
            <person name="Hirose Y."/>
            <person name="Shimura Y."/>
            <person name="Fujisawa T."/>
            <person name="Nakamura Y."/>
            <person name="Kawachi M."/>
        </authorList>
    </citation>
    <scope>NUCLEOTIDE SEQUENCE [LARGE SCALE GENOMIC DNA]</scope>
    <source>
        <strain evidence="2 3">NIES-23</strain>
    </source>
</reference>
<evidence type="ECO:0000313" key="3">
    <source>
        <dbReference type="Proteomes" id="UP000217507"/>
    </source>
</evidence>
<protein>
    <recommendedName>
        <fullName evidence="1">Transposase IS200-like domain-containing protein</fullName>
    </recommendedName>
</protein>